<evidence type="ECO:0000259" key="4">
    <source>
        <dbReference type="SMART" id="SM00858"/>
    </source>
</evidence>
<dbReference type="SMART" id="SM00858">
    <property type="entry name" value="SAF"/>
    <property type="match status" value="1"/>
</dbReference>
<feature type="chain" id="PRO_5024396364" evidence="3">
    <location>
        <begin position="20"/>
        <end position="359"/>
    </location>
</feature>
<accession>A0A5M6D1F8</accession>
<dbReference type="NCBIfam" id="TIGR03177">
    <property type="entry name" value="pilus_cpaB"/>
    <property type="match status" value="1"/>
</dbReference>
<feature type="region of interest" description="Disordered" evidence="2">
    <location>
        <begin position="329"/>
        <end position="359"/>
    </location>
</feature>
<dbReference type="Pfam" id="PF08666">
    <property type="entry name" value="SAF"/>
    <property type="match status" value="1"/>
</dbReference>
<evidence type="ECO:0000313" key="6">
    <source>
        <dbReference type="Proteomes" id="UP000324479"/>
    </source>
</evidence>
<dbReference type="CDD" id="cd11614">
    <property type="entry name" value="SAF_CpaB_FlgA_like"/>
    <property type="match status" value="1"/>
</dbReference>
<feature type="signal peptide" evidence="3">
    <location>
        <begin position="1"/>
        <end position="19"/>
    </location>
</feature>
<evidence type="ECO:0000313" key="5">
    <source>
        <dbReference type="EMBL" id="KAA5541337.1"/>
    </source>
</evidence>
<dbReference type="InterPro" id="IPR031571">
    <property type="entry name" value="RcpC_dom"/>
</dbReference>
<name>A0A5M6D1F8_9BACT</name>
<keyword evidence="6" id="KW-1185">Reference proteome</keyword>
<evidence type="ECO:0000256" key="1">
    <source>
        <dbReference type="SAM" id="Coils"/>
    </source>
</evidence>
<feature type="coiled-coil region" evidence="1">
    <location>
        <begin position="266"/>
        <end position="303"/>
    </location>
</feature>
<keyword evidence="1" id="KW-0175">Coiled coil</keyword>
<dbReference type="EMBL" id="VWOX01000010">
    <property type="protein sequence ID" value="KAA5541337.1"/>
    <property type="molecule type" value="Genomic_DNA"/>
</dbReference>
<dbReference type="AlphaFoldDB" id="A0A5M6D1F8"/>
<dbReference type="InterPro" id="IPR013974">
    <property type="entry name" value="SAF"/>
</dbReference>
<gene>
    <name evidence="5" type="primary">cpaB</name>
    <name evidence="5" type="ORF">FYK55_17330</name>
</gene>
<feature type="domain" description="SAF" evidence="4">
    <location>
        <begin position="38"/>
        <end position="100"/>
    </location>
</feature>
<evidence type="ECO:0000256" key="2">
    <source>
        <dbReference type="SAM" id="MobiDB-lite"/>
    </source>
</evidence>
<evidence type="ECO:0000256" key="3">
    <source>
        <dbReference type="SAM" id="SignalP"/>
    </source>
</evidence>
<dbReference type="Pfam" id="PF16976">
    <property type="entry name" value="RcpC"/>
    <property type="match status" value="1"/>
</dbReference>
<sequence>MNARSLMVLMLALVCGVSAAVAVSQIRPETVEVASDTTPIVAAAIDIPRGTSITADILKTMDWPKDQMPEGAITSIEEVVGRTAVIPMLQNEPLVERKIDEGLGVASLIGPGMRAFTISTPDMGSKVAGLLLPGNKVDVLWTQTQRVRSGGPNDFTGGASVSTLLQGVQVFAIDQAVEKSSGTTTELSKTKTQSVTLLVTEEQAKKLSLAQSEGTLSLALRRDDDASDTTSPIITLNDLRGVQGGPPIREGLATAASFFRDVIKANQQMMEKQLEAEAKAKAEEEARIAAEQERKEREAAEAAAPKPIEPVWVRIRTLRGRNSGQVNLQLHGRAQVSPLSGQSAVRAGDGNPSAVSMSD</sequence>
<comment type="caution">
    <text evidence="5">The sequence shown here is derived from an EMBL/GenBank/DDBJ whole genome shotgun (WGS) entry which is preliminary data.</text>
</comment>
<dbReference type="InterPro" id="IPR017592">
    <property type="entry name" value="Pilus_assmbl_Flp-typ_CpaB"/>
</dbReference>
<dbReference type="RefSeq" id="WP_150077721.1">
    <property type="nucleotide sequence ID" value="NZ_VWOX01000010.1"/>
</dbReference>
<organism evidence="5 6">
    <name type="scientific">Roseiconus nitratireducens</name>
    <dbReference type="NCBI Taxonomy" id="2605748"/>
    <lineage>
        <taxon>Bacteria</taxon>
        <taxon>Pseudomonadati</taxon>
        <taxon>Planctomycetota</taxon>
        <taxon>Planctomycetia</taxon>
        <taxon>Pirellulales</taxon>
        <taxon>Pirellulaceae</taxon>
        <taxon>Roseiconus</taxon>
    </lineage>
</organism>
<keyword evidence="3" id="KW-0732">Signal</keyword>
<protein>
    <submittedName>
        <fullName evidence="5">Flp pilus assembly protein CpaB</fullName>
    </submittedName>
</protein>
<proteinExistence type="predicted"/>
<reference evidence="5 6" key="1">
    <citation type="submission" date="2019-08" db="EMBL/GenBank/DDBJ databases">
        <authorList>
            <person name="Dhanesh K."/>
            <person name="Kumar G."/>
            <person name="Sasikala C."/>
            <person name="Venkata Ramana C."/>
        </authorList>
    </citation>
    <scope>NUCLEOTIDE SEQUENCE [LARGE SCALE GENOMIC DNA]</scope>
    <source>
        <strain evidence="5 6">JC645</strain>
    </source>
</reference>
<dbReference type="Proteomes" id="UP000324479">
    <property type="component" value="Unassembled WGS sequence"/>
</dbReference>